<dbReference type="InterPro" id="IPR011011">
    <property type="entry name" value="Znf_FYVE_PHD"/>
</dbReference>
<feature type="compositionally biased region" description="Basic and acidic residues" evidence="5">
    <location>
        <begin position="493"/>
        <end position="506"/>
    </location>
</feature>
<feature type="domain" description="GYF" evidence="6">
    <location>
        <begin position="598"/>
        <end position="651"/>
    </location>
</feature>
<keyword evidence="3" id="KW-0862">Zinc</keyword>
<comment type="caution">
    <text evidence="8">The sequence shown here is derived from an EMBL/GenBank/DDBJ whole genome shotgun (WGS) entry which is preliminary data.</text>
</comment>
<sequence length="951" mass="104296">MTAARSVAYGGFSGWFVPLSLVKIETLLAAVAQTQVFDDEEVPAPADYTSPERGMDSPAVIAEDAPLREAPVAGTAICAGGKRKRGRPPKGQQRVKLPPTPPPKRSKMAEDEEEEDVCFICFDGGSLVLCDRKGCPKAYHPACIKRDEAFFRSKAKWNCGWHICSVCRKASYSMCYTCTYSLCKGCTKYTDYVRVRGNKGFCSTCMKTIMLIENKDQTNNEIKVDFDDQTSWEYLFKVYWVILKEKLSLTLNDLTRVKNPQKGVTSVGYIPSRSILIPPAVSVEIPVTYSSTDALESKKSDVENDLPLPTDPNNDETLNNGFGVDGLTKQSMDKAMQETGIEESTDVPEIVRDQNNLNITKDGNKPCICKNTNEGSEKSGVVHSTEWATKNLLEFVARMKDGDVSAMSIFGVKTLLIEYINKNNLWDRRQKSQIKCDPGLKSIFGKARVGHIEMLKLLESHILVKEDCQNDSSIPAGFVSSARSNGEVDELEDVKSGDSSKKDEYARPSCFDLSQNRSKPNSPNEGEEESSVQAQHSTIDKADVGESNSLNKYMNRENTNNLPTNSTNDKDMQRADLDTSTTTASVENTPSPNIIEIEKLWHYRDPDGKIRGPFSMLQLRECSTTGLYTPDMRIWTYDEQYDSVFLTDALSGRFHGVSDSSNSVSQEEERSSGEIEVIIEGANVSGEESKEVDTPSNDANVSSENDAGAVQVDNSGSSPRCWDFLTDNSNHTDNSDANNDVQTHCLLLPPRLEEKHDFLLTCGQECKNFHHTEPEHGEIEKSSTGLIQNPITSGREVQNVDNNEDHVGPLGEEHLKSLNIDLSSNYTGLAKSPVLDKQGHFNLVAVQGNVNLVLGGPAGWGTGPGPGLGSGWVSPGLGRGSIGGSMAWDGQRKYGVRAQWGRSVPKGQQQPAAALLFRLPAAACSDSPIMGWAGVGPLSPFRPWVEAGNGW</sequence>
<feature type="region of interest" description="Disordered" evidence="5">
    <location>
        <begin position="479"/>
        <end position="589"/>
    </location>
</feature>
<dbReference type="Gene3D" id="3.30.1490.40">
    <property type="match status" value="1"/>
</dbReference>
<dbReference type="Proteomes" id="UP001153555">
    <property type="component" value="Unassembled WGS sequence"/>
</dbReference>
<dbReference type="InterPro" id="IPR003121">
    <property type="entry name" value="SWIB_MDM2_domain"/>
</dbReference>
<feature type="region of interest" description="Disordered" evidence="5">
    <location>
        <begin position="296"/>
        <end position="320"/>
    </location>
</feature>
<feature type="compositionally biased region" description="Polar residues" evidence="5">
    <location>
        <begin position="694"/>
        <end position="705"/>
    </location>
</feature>
<evidence type="ECO:0000259" key="6">
    <source>
        <dbReference type="PROSITE" id="PS50829"/>
    </source>
</evidence>
<name>A0A9N7NQ14_STRHE</name>
<dbReference type="SMART" id="SM00249">
    <property type="entry name" value="PHD"/>
    <property type="match status" value="1"/>
</dbReference>
<dbReference type="PROSITE" id="PS50829">
    <property type="entry name" value="GYF"/>
    <property type="match status" value="1"/>
</dbReference>
<dbReference type="Pfam" id="PF02201">
    <property type="entry name" value="SWIB"/>
    <property type="match status" value="1"/>
</dbReference>
<dbReference type="PANTHER" id="PTHR46695:SF4">
    <property type="entry name" value="ZINC FINGER CCCH DOMAIN-CONTAINING PROTEIN 44"/>
    <property type="match status" value="1"/>
</dbReference>
<keyword evidence="4" id="KW-0238">DNA-binding</keyword>
<accession>A0A9N7NQ14</accession>
<feature type="compositionally biased region" description="Polar residues" evidence="5">
    <location>
        <begin position="578"/>
        <end position="589"/>
    </location>
</feature>
<dbReference type="SMART" id="SM00151">
    <property type="entry name" value="SWIB"/>
    <property type="match status" value="1"/>
</dbReference>
<feature type="region of interest" description="Disordered" evidence="5">
    <location>
        <begin position="684"/>
        <end position="716"/>
    </location>
</feature>
<dbReference type="InterPro" id="IPR035445">
    <property type="entry name" value="GYF-like_dom_sf"/>
</dbReference>
<dbReference type="OrthoDB" id="6415790at2759"/>
<feature type="compositionally biased region" description="Polar residues" evidence="5">
    <location>
        <begin position="546"/>
        <end position="567"/>
    </location>
</feature>
<dbReference type="SUPFAM" id="SSF55277">
    <property type="entry name" value="GYF domain"/>
    <property type="match status" value="1"/>
</dbReference>
<dbReference type="Gene3D" id="1.10.245.10">
    <property type="entry name" value="SWIB/MDM2 domain"/>
    <property type="match status" value="1"/>
</dbReference>
<keyword evidence="2" id="KW-0863">Zinc-finger</keyword>
<dbReference type="Pfam" id="PF02213">
    <property type="entry name" value="GYF"/>
    <property type="match status" value="1"/>
</dbReference>
<keyword evidence="1" id="KW-0479">Metal-binding</keyword>
<organism evidence="8 9">
    <name type="scientific">Striga hermonthica</name>
    <name type="common">Purple witchweed</name>
    <name type="synonym">Buchnera hermonthica</name>
    <dbReference type="NCBI Taxonomy" id="68872"/>
    <lineage>
        <taxon>Eukaryota</taxon>
        <taxon>Viridiplantae</taxon>
        <taxon>Streptophyta</taxon>
        <taxon>Embryophyta</taxon>
        <taxon>Tracheophyta</taxon>
        <taxon>Spermatophyta</taxon>
        <taxon>Magnoliopsida</taxon>
        <taxon>eudicotyledons</taxon>
        <taxon>Gunneridae</taxon>
        <taxon>Pentapetalae</taxon>
        <taxon>asterids</taxon>
        <taxon>lamiids</taxon>
        <taxon>Lamiales</taxon>
        <taxon>Orobanchaceae</taxon>
        <taxon>Buchnereae</taxon>
        <taxon>Striga</taxon>
    </lineage>
</organism>
<dbReference type="Gene3D" id="3.30.40.10">
    <property type="entry name" value="Zinc/RING finger domain, C3HC4 (zinc finger)"/>
    <property type="match status" value="1"/>
</dbReference>
<reference evidence="8" key="1">
    <citation type="submission" date="2019-12" db="EMBL/GenBank/DDBJ databases">
        <authorList>
            <person name="Scholes J."/>
        </authorList>
    </citation>
    <scope>NUCLEOTIDE SEQUENCE</scope>
</reference>
<feature type="compositionally biased region" description="Polar residues" evidence="5">
    <location>
        <begin position="311"/>
        <end position="320"/>
    </location>
</feature>
<dbReference type="CDD" id="cd15568">
    <property type="entry name" value="PHD5_NSD"/>
    <property type="match status" value="1"/>
</dbReference>
<evidence type="ECO:0000313" key="8">
    <source>
        <dbReference type="EMBL" id="CAA0834037.1"/>
    </source>
</evidence>
<dbReference type="SMART" id="SM00444">
    <property type="entry name" value="GYF"/>
    <property type="match status" value="1"/>
</dbReference>
<evidence type="ECO:0000256" key="1">
    <source>
        <dbReference type="ARBA" id="ARBA00022723"/>
    </source>
</evidence>
<evidence type="ECO:0000259" key="7">
    <source>
        <dbReference type="PROSITE" id="PS51925"/>
    </source>
</evidence>
<dbReference type="EMBL" id="CACSLK010027842">
    <property type="protein sequence ID" value="CAA0834037.1"/>
    <property type="molecule type" value="Genomic_DNA"/>
</dbReference>
<dbReference type="FunFam" id="3.30.40.10:FF:000303">
    <property type="entry name" value="Zinc finger CCCH domain-containing protein 19"/>
    <property type="match status" value="1"/>
</dbReference>
<dbReference type="AlphaFoldDB" id="A0A9N7NQ14"/>
<gene>
    <name evidence="8" type="ORF">SHERM_29293</name>
</gene>
<keyword evidence="9" id="KW-1185">Reference proteome</keyword>
<dbReference type="GO" id="GO:0008270">
    <property type="term" value="F:zinc ion binding"/>
    <property type="evidence" value="ECO:0007669"/>
    <property type="project" value="UniProtKB-KW"/>
</dbReference>
<dbReference type="InterPro" id="IPR019835">
    <property type="entry name" value="SWIB_domain"/>
</dbReference>
<evidence type="ECO:0000256" key="4">
    <source>
        <dbReference type="ARBA" id="ARBA00023125"/>
    </source>
</evidence>
<feature type="region of interest" description="Disordered" evidence="5">
    <location>
        <begin position="79"/>
        <end position="110"/>
    </location>
</feature>
<dbReference type="InterPro" id="IPR036885">
    <property type="entry name" value="SWIB_MDM2_dom_sf"/>
</dbReference>
<protein>
    <submittedName>
        <fullName evidence="8">Zinc finger CCCH domain-containing protein 44</fullName>
    </submittedName>
</protein>
<feature type="compositionally biased region" description="Basic and acidic residues" evidence="5">
    <location>
        <begin position="568"/>
        <end position="577"/>
    </location>
</feature>
<evidence type="ECO:0000256" key="3">
    <source>
        <dbReference type="ARBA" id="ARBA00022833"/>
    </source>
</evidence>
<dbReference type="InterPro" id="IPR013083">
    <property type="entry name" value="Znf_RING/FYVE/PHD"/>
</dbReference>
<evidence type="ECO:0000313" key="9">
    <source>
        <dbReference type="Proteomes" id="UP001153555"/>
    </source>
</evidence>
<proteinExistence type="predicted"/>
<evidence type="ECO:0000256" key="2">
    <source>
        <dbReference type="ARBA" id="ARBA00022771"/>
    </source>
</evidence>
<dbReference type="PANTHER" id="PTHR46695">
    <property type="entry name" value="ZINC FINGER CCCH DOMAIN-CONTAINING PROTEIN 44-RELATED"/>
    <property type="match status" value="1"/>
</dbReference>
<dbReference type="SUPFAM" id="SSF57903">
    <property type="entry name" value="FYVE/PHD zinc finger"/>
    <property type="match status" value="1"/>
</dbReference>
<dbReference type="InterPro" id="IPR003169">
    <property type="entry name" value="GYF"/>
</dbReference>
<evidence type="ECO:0000256" key="5">
    <source>
        <dbReference type="SAM" id="MobiDB-lite"/>
    </source>
</evidence>
<dbReference type="CDD" id="cd10567">
    <property type="entry name" value="SWIB-MDM2_like"/>
    <property type="match status" value="1"/>
</dbReference>
<dbReference type="GO" id="GO:0003677">
    <property type="term" value="F:DNA binding"/>
    <property type="evidence" value="ECO:0007669"/>
    <property type="project" value="UniProtKB-KW"/>
</dbReference>
<dbReference type="SUPFAM" id="SSF47592">
    <property type="entry name" value="SWIB/MDM2 domain"/>
    <property type="match status" value="1"/>
</dbReference>
<feature type="domain" description="DM2" evidence="7">
    <location>
        <begin position="381"/>
        <end position="464"/>
    </location>
</feature>
<dbReference type="InterPro" id="IPR001965">
    <property type="entry name" value="Znf_PHD"/>
</dbReference>
<dbReference type="PROSITE" id="PS51925">
    <property type="entry name" value="SWIB_MDM2"/>
    <property type="match status" value="1"/>
</dbReference>